<reference evidence="1" key="1">
    <citation type="submission" date="2018-06" db="EMBL/GenBank/DDBJ databases">
        <authorList>
            <person name="Zhirakovskaya E."/>
        </authorList>
    </citation>
    <scope>NUCLEOTIDE SEQUENCE</scope>
</reference>
<accession>A0A3B0XBA1</accession>
<dbReference type="AlphaFoldDB" id="A0A3B0XBA1"/>
<sequence length="206" mass="23314">MEAEVISLTDSFSPNDYIINIIRRAVSNNQNILIDNPNHGRITVLSSAGEYLTDLESLKSFCQLPASSFKVTVLNNDKVNSFKTSIGRNIDELLWCSGFYASEGRLLDDGKWDDVLELCHWPNFTRIPMSFNFLRIASLLSKHPASIERIIADLKIPRHEAYQFYCAARCAGAIIISNKNSQNEKHFKPHHNNALLSLLFNKITSI</sequence>
<evidence type="ECO:0000313" key="1">
    <source>
        <dbReference type="EMBL" id="VAW58779.1"/>
    </source>
</evidence>
<gene>
    <name evidence="1" type="ORF">MNBD_GAMMA08-1497</name>
</gene>
<dbReference type="EMBL" id="UOFH01000036">
    <property type="protein sequence ID" value="VAW58779.1"/>
    <property type="molecule type" value="Genomic_DNA"/>
</dbReference>
<protein>
    <submittedName>
        <fullName evidence="1">Uncharacterized protein</fullName>
    </submittedName>
</protein>
<name>A0A3B0XBA1_9ZZZZ</name>
<proteinExistence type="predicted"/>
<organism evidence="1">
    <name type="scientific">hydrothermal vent metagenome</name>
    <dbReference type="NCBI Taxonomy" id="652676"/>
    <lineage>
        <taxon>unclassified sequences</taxon>
        <taxon>metagenomes</taxon>
        <taxon>ecological metagenomes</taxon>
    </lineage>
</organism>